<dbReference type="EMBL" id="JACOOR010000005">
    <property type="protein sequence ID" value="MBC5660154.1"/>
    <property type="molecule type" value="Genomic_DNA"/>
</dbReference>
<evidence type="ECO:0000313" key="6">
    <source>
        <dbReference type="Proteomes" id="UP000649345"/>
    </source>
</evidence>
<gene>
    <name evidence="5" type="primary">lepB</name>
    <name evidence="5" type="ORF">H8S44_10260</name>
</gene>
<dbReference type="CDD" id="cd06530">
    <property type="entry name" value="S26_SPase_I"/>
    <property type="match status" value="1"/>
</dbReference>
<dbReference type="PANTHER" id="PTHR43390">
    <property type="entry name" value="SIGNAL PEPTIDASE I"/>
    <property type="match status" value="1"/>
</dbReference>
<comment type="caution">
    <text evidence="5">The sequence shown here is derived from an EMBL/GenBank/DDBJ whole genome shotgun (WGS) entry which is preliminary data.</text>
</comment>
<dbReference type="SUPFAM" id="SSF51306">
    <property type="entry name" value="LexA/Signal peptidase"/>
    <property type="match status" value="1"/>
</dbReference>
<feature type="transmembrane region" description="Helical" evidence="3">
    <location>
        <begin position="12"/>
        <end position="34"/>
    </location>
</feature>
<dbReference type="GO" id="GO:0009003">
    <property type="term" value="F:signal peptidase activity"/>
    <property type="evidence" value="ECO:0007669"/>
    <property type="project" value="UniProtKB-EC"/>
</dbReference>
<dbReference type="PANTHER" id="PTHR43390:SF1">
    <property type="entry name" value="CHLOROPLAST PROCESSING PEPTIDASE"/>
    <property type="match status" value="1"/>
</dbReference>
<keyword evidence="6" id="KW-1185">Reference proteome</keyword>
<keyword evidence="3" id="KW-0472">Membrane</keyword>
<dbReference type="RefSeq" id="WP_186873596.1">
    <property type="nucleotide sequence ID" value="NZ_JACOOR010000005.1"/>
</dbReference>
<evidence type="ECO:0000313" key="5">
    <source>
        <dbReference type="EMBL" id="MBC5660154.1"/>
    </source>
</evidence>
<dbReference type="Proteomes" id="UP000649345">
    <property type="component" value="Unassembled WGS sequence"/>
</dbReference>
<evidence type="ECO:0000259" key="4">
    <source>
        <dbReference type="Pfam" id="PF10502"/>
    </source>
</evidence>
<protein>
    <recommendedName>
        <fullName evidence="3">Signal peptidase I</fullName>
        <ecNumber evidence="3">3.4.21.89</ecNumber>
    </recommendedName>
</protein>
<comment type="subcellular location">
    <subcellularLocation>
        <location evidence="1">Cell membrane</location>
        <topology evidence="1">Single-pass type II membrane protein</topology>
    </subcellularLocation>
    <subcellularLocation>
        <location evidence="3">Membrane</location>
        <topology evidence="3">Single-pass type II membrane protein</topology>
    </subcellularLocation>
</comment>
<accession>A0A923LCT0</accession>
<dbReference type="Gene3D" id="2.10.109.10">
    <property type="entry name" value="Umud Fragment, subunit A"/>
    <property type="match status" value="1"/>
</dbReference>
<name>A0A923LCT0_9FIRM</name>
<dbReference type="AlphaFoldDB" id="A0A923LCT0"/>
<dbReference type="PRINTS" id="PR00727">
    <property type="entry name" value="LEADERPTASE"/>
</dbReference>
<keyword evidence="3" id="KW-0812">Transmembrane</keyword>
<dbReference type="NCBIfam" id="TIGR02227">
    <property type="entry name" value="sigpep_I_bact"/>
    <property type="match status" value="1"/>
</dbReference>
<feature type="domain" description="Peptidase S26" evidence="4">
    <location>
        <begin position="16"/>
        <end position="158"/>
    </location>
</feature>
<dbReference type="InterPro" id="IPR019533">
    <property type="entry name" value="Peptidase_S26"/>
</dbReference>
<dbReference type="GO" id="GO:0005886">
    <property type="term" value="C:plasma membrane"/>
    <property type="evidence" value="ECO:0007669"/>
    <property type="project" value="UniProtKB-SubCell"/>
</dbReference>
<reference evidence="5" key="1">
    <citation type="submission" date="2020-08" db="EMBL/GenBank/DDBJ databases">
        <title>Genome public.</title>
        <authorList>
            <person name="Liu C."/>
            <person name="Sun Q."/>
        </authorList>
    </citation>
    <scope>NUCLEOTIDE SEQUENCE</scope>
    <source>
        <strain evidence="5">NSJ-68</strain>
    </source>
</reference>
<dbReference type="InterPro" id="IPR000223">
    <property type="entry name" value="Pept_S26A_signal_pept_1"/>
</dbReference>
<comment type="catalytic activity">
    <reaction evidence="3">
        <text>Cleavage of hydrophobic, N-terminal signal or leader sequences from secreted and periplasmic proteins.</text>
        <dbReference type="EC" id="3.4.21.89"/>
    </reaction>
</comment>
<dbReference type="GO" id="GO:0006465">
    <property type="term" value="P:signal peptide processing"/>
    <property type="evidence" value="ECO:0007669"/>
    <property type="project" value="InterPro"/>
</dbReference>
<keyword evidence="3" id="KW-1133">Transmembrane helix</keyword>
<evidence type="ECO:0000256" key="1">
    <source>
        <dbReference type="ARBA" id="ARBA00004401"/>
    </source>
</evidence>
<evidence type="ECO:0000256" key="2">
    <source>
        <dbReference type="ARBA" id="ARBA00009370"/>
    </source>
</evidence>
<comment type="similarity">
    <text evidence="2 3">Belongs to the peptidase S26 family.</text>
</comment>
<dbReference type="GO" id="GO:0004252">
    <property type="term" value="F:serine-type endopeptidase activity"/>
    <property type="evidence" value="ECO:0007669"/>
    <property type="project" value="InterPro"/>
</dbReference>
<proteinExistence type="inferred from homology"/>
<dbReference type="EC" id="3.4.21.89" evidence="3"/>
<evidence type="ECO:0000256" key="3">
    <source>
        <dbReference type="RuleBase" id="RU362042"/>
    </source>
</evidence>
<organism evidence="5 6">
    <name type="scientific">Anaerosacchariphilus hominis</name>
    <dbReference type="NCBI Taxonomy" id="2763017"/>
    <lineage>
        <taxon>Bacteria</taxon>
        <taxon>Bacillati</taxon>
        <taxon>Bacillota</taxon>
        <taxon>Clostridia</taxon>
        <taxon>Lachnospirales</taxon>
        <taxon>Lachnospiraceae</taxon>
        <taxon>Anaerosacchariphilus</taxon>
    </lineage>
</organism>
<keyword evidence="3" id="KW-0645">Protease</keyword>
<dbReference type="Pfam" id="PF10502">
    <property type="entry name" value="Peptidase_S26"/>
    <property type="match status" value="1"/>
</dbReference>
<sequence length="166" mass="19379">MEKERTKLEIRLFLLRLSVMAVTFWLLFGVLFGVTSMKDDSMMPKAAAGDLVLYYRLDKQPEDRSLIVFRKEKKTYVSRVVARGGDRVEIRDDALYLNGSRMMETDIYYPTPAWEGTVEYPLTLEEDEVFVLSDYRERAKDSRYFGPVKRSEIKGTVLAVNRRTEL</sequence>
<dbReference type="InterPro" id="IPR036286">
    <property type="entry name" value="LexA/Signal_pep-like_sf"/>
</dbReference>
<keyword evidence="3 5" id="KW-0378">Hydrolase</keyword>